<evidence type="ECO:0000256" key="6">
    <source>
        <dbReference type="ARBA" id="ARBA00022660"/>
    </source>
</evidence>
<feature type="transmembrane region" description="Helical" evidence="15">
    <location>
        <begin position="53"/>
        <end position="72"/>
    </location>
</feature>
<keyword evidence="6 15" id="KW-0679">Respiratory chain</keyword>
<evidence type="ECO:0000256" key="10">
    <source>
        <dbReference type="ARBA" id="ARBA00022989"/>
    </source>
</evidence>
<keyword evidence="15" id="KW-0830">Ubiquinone</keyword>
<feature type="transmembrane region" description="Helical" evidence="15">
    <location>
        <begin position="120"/>
        <end position="136"/>
    </location>
</feature>
<keyword evidence="9 15" id="KW-0249">Electron transport</keyword>
<evidence type="ECO:0000256" key="2">
    <source>
        <dbReference type="ARBA" id="ARBA00005698"/>
    </source>
</evidence>
<evidence type="ECO:0000256" key="9">
    <source>
        <dbReference type="ARBA" id="ARBA00022982"/>
    </source>
</evidence>
<evidence type="ECO:0000256" key="15">
    <source>
        <dbReference type="RuleBase" id="RU004430"/>
    </source>
</evidence>
<dbReference type="InterPro" id="IPR050269">
    <property type="entry name" value="ComplexI_Subunit6"/>
</dbReference>
<keyword evidence="12 15" id="KW-0496">Mitochondrion</keyword>
<keyword evidence="11 15" id="KW-0520">NAD</keyword>
<dbReference type="GO" id="GO:0008137">
    <property type="term" value="F:NADH dehydrogenase (ubiquinone) activity"/>
    <property type="evidence" value="ECO:0007669"/>
    <property type="project" value="UniProtKB-UniRule"/>
</dbReference>
<feature type="transmembrane region" description="Helical" evidence="15">
    <location>
        <begin position="92"/>
        <end position="113"/>
    </location>
</feature>
<feature type="signal peptide" evidence="16">
    <location>
        <begin position="1"/>
        <end position="18"/>
    </location>
</feature>
<dbReference type="AlphaFoldDB" id="Q76MH1"/>
<dbReference type="EMBL" id="AB047825">
    <property type="protein sequence ID" value="BAD02188.1"/>
    <property type="molecule type" value="Genomic_DNA"/>
</dbReference>
<gene>
    <name evidence="17" type="primary">ND6</name>
</gene>
<comment type="similarity">
    <text evidence="2 15">Belongs to the complex I subunit 6 family.</text>
</comment>
<keyword evidence="16" id="KW-0732">Signal</keyword>
<keyword evidence="8 15" id="KW-1278">Translocase</keyword>
<evidence type="ECO:0000256" key="13">
    <source>
        <dbReference type="ARBA" id="ARBA00023136"/>
    </source>
</evidence>
<keyword evidence="13 15" id="KW-0472">Membrane</keyword>
<evidence type="ECO:0000313" key="17">
    <source>
        <dbReference type="EMBL" id="BAD02188.1"/>
    </source>
</evidence>
<evidence type="ECO:0000256" key="1">
    <source>
        <dbReference type="ARBA" id="ARBA00004225"/>
    </source>
</evidence>
<keyword evidence="7 15" id="KW-0812">Transmembrane</keyword>
<feature type="chain" id="PRO_5004286179" description="NADH-ubiquinone oxidoreductase chain 6" evidence="16">
    <location>
        <begin position="19"/>
        <end position="174"/>
    </location>
</feature>
<reference evidence="17" key="1">
    <citation type="journal article" date="2003" name="Mol. Biol. Evol.">
        <title>Evolution of the deep-sea gulper eel mitochondrial genomes: large-scale gene rearrangements originated within the eels.</title>
        <authorList>
            <person name="Inoue J."/>
            <person name="Miya M."/>
            <person name="Tsukamoto K."/>
            <person name="Nishida M."/>
        </authorList>
    </citation>
    <scope>NUCLEOTIDE SEQUENCE</scope>
    <source>
        <strain evidence="17">T2287</strain>
    </source>
</reference>
<evidence type="ECO:0000256" key="8">
    <source>
        <dbReference type="ARBA" id="ARBA00022967"/>
    </source>
</evidence>
<dbReference type="EC" id="7.1.1.2" evidence="3 15"/>
<dbReference type="InterPro" id="IPR042106">
    <property type="entry name" value="Nuo/plastoQ_OxRdtase_6_NuoJ"/>
</dbReference>
<evidence type="ECO:0000256" key="16">
    <source>
        <dbReference type="SAM" id="SignalP"/>
    </source>
</evidence>
<dbReference type="PANTHER" id="PTHR11435:SF1">
    <property type="entry name" value="NADH-UBIQUINONE OXIDOREDUCTASE CHAIN 6"/>
    <property type="match status" value="1"/>
</dbReference>
<comment type="subcellular location">
    <subcellularLocation>
        <location evidence="1 15">Mitochondrion membrane</location>
        <topology evidence="1 15">Multi-pass membrane protein</topology>
    </subcellularLocation>
</comment>
<comment type="function">
    <text evidence="15">Core subunit of the mitochondrial membrane respiratory chain NADH dehydrogenase (Complex I) which catalyzes electron transfer from NADH through the respiratory chain, using ubiquinone as an electron acceptor. Essential for the catalytic activity and assembly of complex I.</text>
</comment>
<evidence type="ECO:0000256" key="11">
    <source>
        <dbReference type="ARBA" id="ARBA00023027"/>
    </source>
</evidence>
<evidence type="ECO:0000256" key="3">
    <source>
        <dbReference type="ARBA" id="ARBA00012944"/>
    </source>
</evidence>
<comment type="catalytic activity">
    <reaction evidence="14 15">
        <text>a ubiquinone + NADH + 5 H(+)(in) = a ubiquinol + NAD(+) + 4 H(+)(out)</text>
        <dbReference type="Rhea" id="RHEA:29091"/>
        <dbReference type="Rhea" id="RHEA-COMP:9565"/>
        <dbReference type="Rhea" id="RHEA-COMP:9566"/>
        <dbReference type="ChEBI" id="CHEBI:15378"/>
        <dbReference type="ChEBI" id="CHEBI:16389"/>
        <dbReference type="ChEBI" id="CHEBI:17976"/>
        <dbReference type="ChEBI" id="CHEBI:57540"/>
        <dbReference type="ChEBI" id="CHEBI:57945"/>
        <dbReference type="EC" id="7.1.1.2"/>
    </reaction>
</comment>
<dbReference type="InterPro" id="IPR001457">
    <property type="entry name" value="NADH_UbQ/plastoQ_OxRdtase_su6"/>
</dbReference>
<feature type="transmembrane region" description="Helical" evidence="15">
    <location>
        <begin position="28"/>
        <end position="46"/>
    </location>
</feature>
<keyword evidence="10 15" id="KW-1133">Transmembrane helix</keyword>
<evidence type="ECO:0000256" key="14">
    <source>
        <dbReference type="ARBA" id="ARBA00049551"/>
    </source>
</evidence>
<keyword evidence="5 15" id="KW-0813">Transport</keyword>
<name>Q76MH1_9TELE</name>
<accession>Q76MH1</accession>
<geneLocation type="mitochondrion" evidence="17"/>
<evidence type="ECO:0000256" key="4">
    <source>
        <dbReference type="ARBA" id="ARBA00021095"/>
    </source>
</evidence>
<proteinExistence type="inferred from homology"/>
<dbReference type="GO" id="GO:0031966">
    <property type="term" value="C:mitochondrial membrane"/>
    <property type="evidence" value="ECO:0007669"/>
    <property type="project" value="UniProtKB-SubCell"/>
</dbReference>
<dbReference type="PANTHER" id="PTHR11435">
    <property type="entry name" value="NADH UBIQUINONE OXIDOREDUCTASE SUBUNIT ND6"/>
    <property type="match status" value="1"/>
</dbReference>
<sequence length="174" mass="18173">MNLLNYSLLAVLLLGVLGVSSNPAVYYAALSLVLAAAGGCGIVGILGGSFMSLVLLLIYLGGMLVVFVYSVALTADPHPESWVGWDVAGRVGGYIFVSILGVAVFCATTPLGYNGVVGESHGLLFLSGGFCGVSLIYCWGLLLFICGWGLLLTLFVVYELIRGKGRGTLRMIGE</sequence>
<organism evidence="17">
    <name type="scientific">Saccopharynx lavenbergi</name>
    <dbReference type="NCBI Taxonomy" id="136490"/>
    <lineage>
        <taxon>Eukaryota</taxon>
        <taxon>Metazoa</taxon>
        <taxon>Chordata</taxon>
        <taxon>Craniata</taxon>
        <taxon>Vertebrata</taxon>
        <taxon>Euteleostomi</taxon>
        <taxon>Actinopterygii</taxon>
        <taxon>Neopterygii</taxon>
        <taxon>Teleostei</taxon>
        <taxon>Anguilliformes</taxon>
        <taxon>Saccopharyngidae</taxon>
        <taxon>Saccopharynx</taxon>
    </lineage>
</organism>
<dbReference type="Gene3D" id="1.20.120.1200">
    <property type="entry name" value="NADH-ubiquinone/plastoquinone oxidoreductase chain 6, subunit NuoJ"/>
    <property type="match status" value="1"/>
</dbReference>
<evidence type="ECO:0000256" key="7">
    <source>
        <dbReference type="ARBA" id="ARBA00022692"/>
    </source>
</evidence>
<protein>
    <recommendedName>
        <fullName evidence="4 15">NADH-ubiquinone oxidoreductase chain 6</fullName>
        <ecNumber evidence="3 15">7.1.1.2</ecNumber>
    </recommendedName>
</protein>
<dbReference type="Pfam" id="PF00499">
    <property type="entry name" value="Oxidored_q3"/>
    <property type="match status" value="1"/>
</dbReference>
<evidence type="ECO:0000256" key="5">
    <source>
        <dbReference type="ARBA" id="ARBA00022448"/>
    </source>
</evidence>
<evidence type="ECO:0000256" key="12">
    <source>
        <dbReference type="ARBA" id="ARBA00023128"/>
    </source>
</evidence>